<feature type="domain" description="Sulfatase N-terminal" evidence="4">
    <location>
        <begin position="222"/>
        <end position="323"/>
    </location>
</feature>
<sequence length="535" mass="59757">MSRIRRICFIPICVLTLFALSSCTVNEESPRPNILWIDIDDQTPWYGTYGDDLVATPNLDALADEGVVFERAYAANPVCGPSRSAFATGYYPIRLGTHDMRSGRTLGYQIHLPEGIKPIPEMVRNAGYETYNSHKDDYNFTYDRTDLYSFGNPSAEVLEAAKNDRWGKGLRGTGHWSEVPEGLPLFGQMSIAGGKGVANIEEELRALGVEPVGPADVRVPAQYPDIPQVRQHIADHYNSIARTDHQVGEVIQQLKDDGLWGNTVVILYSDHGSDLPRSKEFVYHEGLHVPLIITGPGFVEPDRRGDIVNLMDIGATTLALAGIDVPENMDAKDLFAPDYDREYVYSSADRMSNVIDRTRSVMGERFHYIRNFMLDRPLFNWGHREMVASMQDPQGETTSFMAMRRMYEAGELEGVHAAPYGERVPEELYDLHSDPDEVVNLAGDPEYADQLAKMRGLLDAWIEDTDDKGQYPRSAAALKEVIDRMPPDWLKSPEYATYVGDTESEPGKARVADKVEEALAPAKAMTGKNETGKKE</sequence>
<comment type="caution">
    <text evidence="5">The sequence shown here is derived from an EMBL/GenBank/DDBJ whole genome shotgun (WGS) entry which is preliminary data.</text>
</comment>
<feature type="domain" description="Sulfatase N-terminal" evidence="4">
    <location>
        <begin position="32"/>
        <end position="141"/>
    </location>
</feature>
<keyword evidence="2" id="KW-0378">Hydrolase</keyword>
<protein>
    <submittedName>
        <fullName evidence="5">Phosphate ABC transporter substrate-binding protein</fullName>
    </submittedName>
</protein>
<dbReference type="SUPFAM" id="SSF53649">
    <property type="entry name" value="Alkaline phosphatase-like"/>
    <property type="match status" value="1"/>
</dbReference>
<accession>A0A2A5WNE8</accession>
<dbReference type="InterPro" id="IPR050738">
    <property type="entry name" value="Sulfatase"/>
</dbReference>
<dbReference type="Pfam" id="PF00884">
    <property type="entry name" value="Sulfatase"/>
    <property type="match status" value="2"/>
</dbReference>
<reference evidence="5 6" key="1">
    <citation type="submission" date="2017-08" db="EMBL/GenBank/DDBJ databases">
        <title>Fine stratification of microbial communities through a metagenomic profile of the photic zone.</title>
        <authorList>
            <person name="Haro-Moreno J.M."/>
            <person name="Lopez-Perez M."/>
            <person name="De La Torre J."/>
            <person name="Picazo A."/>
            <person name="Camacho A."/>
            <person name="Rodriguez-Valera F."/>
        </authorList>
    </citation>
    <scope>NUCLEOTIDE SEQUENCE [LARGE SCALE GENOMIC DNA]</scope>
    <source>
        <strain evidence="5">MED-G24</strain>
    </source>
</reference>
<dbReference type="InterPro" id="IPR000917">
    <property type="entry name" value="Sulfatase_N"/>
</dbReference>
<dbReference type="Gene3D" id="3.40.720.10">
    <property type="entry name" value="Alkaline Phosphatase, subunit A"/>
    <property type="match status" value="1"/>
</dbReference>
<evidence type="ECO:0000256" key="1">
    <source>
        <dbReference type="ARBA" id="ARBA00008779"/>
    </source>
</evidence>
<dbReference type="AlphaFoldDB" id="A0A2A5WNE8"/>
<dbReference type="PANTHER" id="PTHR42693">
    <property type="entry name" value="ARYLSULFATASE FAMILY MEMBER"/>
    <property type="match status" value="1"/>
</dbReference>
<dbReference type="GO" id="GO:0004065">
    <property type="term" value="F:arylsulfatase activity"/>
    <property type="evidence" value="ECO:0007669"/>
    <property type="project" value="TreeGrafter"/>
</dbReference>
<dbReference type="InterPro" id="IPR017850">
    <property type="entry name" value="Alkaline_phosphatase_core_sf"/>
</dbReference>
<gene>
    <name evidence="5" type="ORF">CNE99_07725</name>
</gene>
<dbReference type="EMBL" id="NTKD01000044">
    <property type="protein sequence ID" value="PDH37777.1"/>
    <property type="molecule type" value="Genomic_DNA"/>
</dbReference>
<evidence type="ECO:0000313" key="5">
    <source>
        <dbReference type="EMBL" id="PDH37777.1"/>
    </source>
</evidence>
<feature type="signal peptide" evidence="3">
    <location>
        <begin position="1"/>
        <end position="27"/>
    </location>
</feature>
<evidence type="ECO:0000259" key="4">
    <source>
        <dbReference type="Pfam" id="PF00884"/>
    </source>
</evidence>
<dbReference type="CDD" id="cd16027">
    <property type="entry name" value="SGSH"/>
    <property type="match status" value="1"/>
</dbReference>
<proteinExistence type="inferred from homology"/>
<organism evidence="5 6">
    <name type="scientific">OM182 bacterium MED-G24</name>
    <dbReference type="NCBI Taxonomy" id="1986255"/>
    <lineage>
        <taxon>Bacteria</taxon>
        <taxon>Pseudomonadati</taxon>
        <taxon>Pseudomonadota</taxon>
        <taxon>Gammaproteobacteria</taxon>
        <taxon>OMG group</taxon>
        <taxon>OM182 clade</taxon>
    </lineage>
</organism>
<evidence type="ECO:0000256" key="3">
    <source>
        <dbReference type="SAM" id="SignalP"/>
    </source>
</evidence>
<evidence type="ECO:0000313" key="6">
    <source>
        <dbReference type="Proteomes" id="UP000219327"/>
    </source>
</evidence>
<dbReference type="PROSITE" id="PS51257">
    <property type="entry name" value="PROKAR_LIPOPROTEIN"/>
    <property type="match status" value="1"/>
</dbReference>
<evidence type="ECO:0000256" key="2">
    <source>
        <dbReference type="ARBA" id="ARBA00022801"/>
    </source>
</evidence>
<keyword evidence="3" id="KW-0732">Signal</keyword>
<comment type="similarity">
    <text evidence="1">Belongs to the sulfatase family.</text>
</comment>
<name>A0A2A5WNE8_9GAMM</name>
<dbReference type="Proteomes" id="UP000219327">
    <property type="component" value="Unassembled WGS sequence"/>
</dbReference>
<dbReference type="PANTHER" id="PTHR42693:SF53">
    <property type="entry name" value="ENDO-4-O-SULFATASE"/>
    <property type="match status" value="1"/>
</dbReference>
<feature type="chain" id="PRO_5013263954" evidence="3">
    <location>
        <begin position="28"/>
        <end position="535"/>
    </location>
</feature>